<reference key="1">
    <citation type="submission" date="2010-11" db="EMBL/GenBank/DDBJ databases">
        <title>The complete genome of Paludibacter propionicigenes DSM 17365.</title>
        <authorList>
            <consortium name="US DOE Joint Genome Institute (JGI-PGF)"/>
            <person name="Lucas S."/>
            <person name="Copeland A."/>
            <person name="Lapidus A."/>
            <person name="Bruce D."/>
            <person name="Goodwin L."/>
            <person name="Pitluck S."/>
            <person name="Kyrpides N."/>
            <person name="Mavromatis K."/>
            <person name="Ivanova N."/>
            <person name="Munk A.C."/>
            <person name="Brettin T."/>
            <person name="Detter J.C."/>
            <person name="Han C."/>
            <person name="Tapia R."/>
            <person name="Land M."/>
            <person name="Hauser L."/>
            <person name="Markowitz V."/>
            <person name="Cheng J.-F."/>
            <person name="Hugenholtz P."/>
            <person name="Woyke T."/>
            <person name="Wu D."/>
            <person name="Gronow S."/>
            <person name="Wellnitz S."/>
            <person name="Brambilla E."/>
            <person name="Klenk H.-P."/>
            <person name="Eisen J.A."/>
        </authorList>
    </citation>
    <scope>NUCLEOTIDE SEQUENCE</scope>
    <source>
        <strain>WB4</strain>
    </source>
</reference>
<reference evidence="7 8" key="2">
    <citation type="journal article" date="2011" name="Stand. Genomic Sci.">
        <title>Complete genome sequence of Paludibacter propionicigenes type strain (WB4).</title>
        <authorList>
            <person name="Gronow S."/>
            <person name="Munk C."/>
            <person name="Lapidus A."/>
            <person name="Nolan M."/>
            <person name="Lucas S."/>
            <person name="Hammon N."/>
            <person name="Deshpande S."/>
            <person name="Cheng J.F."/>
            <person name="Tapia R."/>
            <person name="Han C."/>
            <person name="Goodwin L."/>
            <person name="Pitluck S."/>
            <person name="Liolios K."/>
            <person name="Ivanova N."/>
            <person name="Mavromatis K."/>
            <person name="Mikhailova N."/>
            <person name="Pati A."/>
            <person name="Chen A."/>
            <person name="Palaniappan K."/>
            <person name="Land M."/>
            <person name="Hauser L."/>
            <person name="Chang Y.J."/>
            <person name="Jeffries C.D."/>
            <person name="Brambilla E."/>
            <person name="Rohde M."/>
            <person name="Goker M."/>
            <person name="Detter J.C."/>
            <person name="Woyke T."/>
            <person name="Bristow J."/>
            <person name="Eisen J.A."/>
            <person name="Markowitz V."/>
            <person name="Hugenholtz P."/>
            <person name="Kyrpides N.C."/>
            <person name="Klenk H.P."/>
        </authorList>
    </citation>
    <scope>NUCLEOTIDE SEQUENCE [LARGE SCALE GENOMIC DNA]</scope>
    <source>
        <strain evidence="8">DSM 17365 / JCM 13257 / WB4</strain>
    </source>
</reference>
<keyword evidence="2" id="KW-1003">Cell membrane</keyword>
<feature type="transmembrane region" description="Helical" evidence="6">
    <location>
        <begin position="21"/>
        <end position="43"/>
    </location>
</feature>
<dbReference type="AlphaFoldDB" id="E4T400"/>
<evidence type="ECO:0000256" key="6">
    <source>
        <dbReference type="SAM" id="Phobius"/>
    </source>
</evidence>
<evidence type="ECO:0000313" key="7">
    <source>
        <dbReference type="EMBL" id="ADQ79444.1"/>
    </source>
</evidence>
<dbReference type="EMBL" id="CP002345">
    <property type="protein sequence ID" value="ADQ79444.1"/>
    <property type="molecule type" value="Genomic_DNA"/>
</dbReference>
<dbReference type="eggNOG" id="COG0795">
    <property type="taxonomic scope" value="Bacteria"/>
</dbReference>
<protein>
    <submittedName>
        <fullName evidence="7">Permease YjgP/YjgQ family protein</fullName>
    </submittedName>
</protein>
<feature type="transmembrane region" description="Helical" evidence="6">
    <location>
        <begin position="343"/>
        <end position="362"/>
    </location>
</feature>
<feature type="transmembrane region" description="Helical" evidence="6">
    <location>
        <begin position="63"/>
        <end position="89"/>
    </location>
</feature>
<dbReference type="PANTHER" id="PTHR33529:SF8">
    <property type="entry name" value="PERMEASE, YJGP_YJGQ FAMILY"/>
    <property type="match status" value="1"/>
</dbReference>
<evidence type="ECO:0000256" key="2">
    <source>
        <dbReference type="ARBA" id="ARBA00022475"/>
    </source>
</evidence>
<keyword evidence="8" id="KW-1185">Reference proteome</keyword>
<dbReference type="KEGG" id="ppn:Palpr_1297"/>
<feature type="transmembrane region" description="Helical" evidence="6">
    <location>
        <begin position="286"/>
        <end position="303"/>
    </location>
</feature>
<evidence type="ECO:0000256" key="3">
    <source>
        <dbReference type="ARBA" id="ARBA00022692"/>
    </source>
</evidence>
<dbReference type="GO" id="GO:0015920">
    <property type="term" value="P:lipopolysaccharide transport"/>
    <property type="evidence" value="ECO:0007669"/>
    <property type="project" value="TreeGrafter"/>
</dbReference>
<name>E4T400_PALPW</name>
<dbReference type="RefSeq" id="WP_013444813.1">
    <property type="nucleotide sequence ID" value="NC_014734.1"/>
</dbReference>
<organism evidence="7 8">
    <name type="scientific">Paludibacter propionicigenes (strain DSM 17365 / JCM 13257 / WB4)</name>
    <dbReference type="NCBI Taxonomy" id="694427"/>
    <lineage>
        <taxon>Bacteria</taxon>
        <taxon>Pseudomonadati</taxon>
        <taxon>Bacteroidota</taxon>
        <taxon>Bacteroidia</taxon>
        <taxon>Bacteroidales</taxon>
        <taxon>Paludibacteraceae</taxon>
        <taxon>Paludibacter</taxon>
    </lineage>
</organism>
<accession>E4T400</accession>
<evidence type="ECO:0000256" key="1">
    <source>
        <dbReference type="ARBA" id="ARBA00004651"/>
    </source>
</evidence>
<dbReference type="Proteomes" id="UP000008718">
    <property type="component" value="Chromosome"/>
</dbReference>
<evidence type="ECO:0000256" key="5">
    <source>
        <dbReference type="ARBA" id="ARBA00023136"/>
    </source>
</evidence>
<dbReference type="InterPro" id="IPR005495">
    <property type="entry name" value="LptG/LptF_permease"/>
</dbReference>
<dbReference type="GO" id="GO:0043190">
    <property type="term" value="C:ATP-binding cassette (ABC) transporter complex"/>
    <property type="evidence" value="ECO:0007669"/>
    <property type="project" value="TreeGrafter"/>
</dbReference>
<gene>
    <name evidence="7" type="ordered locus">Palpr_1297</name>
</gene>
<keyword evidence="4 6" id="KW-1133">Transmembrane helix</keyword>
<dbReference type="STRING" id="694427.Palpr_1297"/>
<sequence length="367" mass="41518">MKKISFRTFGLKRIDTYIIKKFLGTYFFSIVLILSISVVFDITEKLDNFVSHNAPLKAIVLDYYLNFIPFYMNMFSPLFTFIAVIFFTSKMATNTEIIAILSSGVSFRRLMLPYMISAAVIATISFTLGGFVIPHGTKKMLDFEDKYVRQIKQSNATNLQMEVAKGVIMYIGRFEVSNNTGYQFSLEKFEGKTLASRLTAETITWDSLYSWKISNYLQRDFNGMREQITKGISKDTTIMVQPEEFYITAAEAPQMSIVKLGSYLKRQRERGVGNIKLFEDDYYKRFSMPLAAFIMTLIGVSLSSRKVRGGMGLHLGVGLALSAIYILFSAMSTSFSVNGSMSAFAAVWIPNVVFLLVGIYLYNTAPK</sequence>
<keyword evidence="5 6" id="KW-0472">Membrane</keyword>
<dbReference type="Pfam" id="PF03739">
    <property type="entry name" value="LptF_LptG"/>
    <property type="match status" value="1"/>
</dbReference>
<keyword evidence="3 6" id="KW-0812">Transmembrane</keyword>
<evidence type="ECO:0000313" key="8">
    <source>
        <dbReference type="Proteomes" id="UP000008718"/>
    </source>
</evidence>
<feature type="transmembrane region" description="Helical" evidence="6">
    <location>
        <begin position="110"/>
        <end position="133"/>
    </location>
</feature>
<dbReference type="PANTHER" id="PTHR33529">
    <property type="entry name" value="SLR0882 PROTEIN-RELATED"/>
    <property type="match status" value="1"/>
</dbReference>
<dbReference type="HOGENOM" id="CLU_028799_3_1_10"/>
<dbReference type="OrthoDB" id="9807977at2"/>
<proteinExistence type="predicted"/>
<feature type="transmembrane region" description="Helical" evidence="6">
    <location>
        <begin position="315"/>
        <end position="337"/>
    </location>
</feature>
<comment type="subcellular location">
    <subcellularLocation>
        <location evidence="1">Cell membrane</location>
        <topology evidence="1">Multi-pass membrane protein</topology>
    </subcellularLocation>
</comment>
<evidence type="ECO:0000256" key="4">
    <source>
        <dbReference type="ARBA" id="ARBA00022989"/>
    </source>
</evidence>